<comment type="caution">
    <text evidence="1">The sequence shown here is derived from an EMBL/GenBank/DDBJ whole genome shotgun (WGS) entry which is preliminary data.</text>
</comment>
<name>A0ACC0WJH2_9STRA</name>
<protein>
    <submittedName>
        <fullName evidence="1">Uncharacterized protein</fullName>
    </submittedName>
</protein>
<reference evidence="1 2" key="1">
    <citation type="journal article" date="2022" name="bioRxiv">
        <title>The genome of the oomycete Peronosclerospora sorghi, a cosmopolitan pathogen of maize and sorghum, is inflated with dispersed pseudogenes.</title>
        <authorList>
            <person name="Fletcher K."/>
            <person name="Martin F."/>
            <person name="Isakeit T."/>
            <person name="Cavanaugh K."/>
            <person name="Magill C."/>
            <person name="Michelmore R."/>
        </authorList>
    </citation>
    <scope>NUCLEOTIDE SEQUENCE [LARGE SCALE GENOMIC DNA]</scope>
    <source>
        <strain evidence="1">P6</strain>
    </source>
</reference>
<dbReference type="Proteomes" id="UP001163321">
    <property type="component" value="Chromosome 12"/>
</dbReference>
<gene>
    <name evidence="1" type="ORF">PsorP6_011522</name>
</gene>
<evidence type="ECO:0000313" key="1">
    <source>
        <dbReference type="EMBL" id="KAI9918223.1"/>
    </source>
</evidence>
<evidence type="ECO:0000313" key="2">
    <source>
        <dbReference type="Proteomes" id="UP001163321"/>
    </source>
</evidence>
<dbReference type="EMBL" id="CM047591">
    <property type="protein sequence ID" value="KAI9918223.1"/>
    <property type="molecule type" value="Genomic_DNA"/>
</dbReference>
<accession>A0ACC0WJH2</accession>
<keyword evidence="2" id="KW-1185">Reference proteome</keyword>
<organism evidence="1 2">
    <name type="scientific">Peronosclerospora sorghi</name>
    <dbReference type="NCBI Taxonomy" id="230839"/>
    <lineage>
        <taxon>Eukaryota</taxon>
        <taxon>Sar</taxon>
        <taxon>Stramenopiles</taxon>
        <taxon>Oomycota</taxon>
        <taxon>Peronosporomycetes</taxon>
        <taxon>Peronosporales</taxon>
        <taxon>Peronosporaceae</taxon>
        <taxon>Peronosclerospora</taxon>
    </lineage>
</organism>
<sequence length="1476" mass="165366">MKKVYRSKKSSRSHTTRQKLLFLLSVCAYAPNKMCHPSSFDNLHRPSHLHRTWHTRQGLDSCMRTKGSVTMSKRSTWALVSSVTLVAFAPLQLANAAAADQMDYAACPVRHRPEYYCCEYSSTTKVKYTRFNRPAGGDYEPYYVEGWRQARQVNFPYTMYHPDTPTFYYDQPDTICRVQAILANSETGKLSETLQCANTNNASLAAASRDSTVFWTYEANVRNNNATFPVGARCYSLMQADGSVDEALRTACASTSTSTTPRFTTFTETPLVAIYLAYLAFFGILGGWVVYKNWHQSANPSSTDVTKKLIATPLTSSNAIVGNSDGRHTGVRDVDTRMVAEAASEVVQKGFSSSTIGSMVFGCLILASLGLNVLLILVIADYYGKFDPPLFDESQDNALVFIIVWVITTVWFVVIVSMQDRIFNFFRLRVPLDQCEYVYMLKRDETEVLLTDRSGVSDFVAKVENFFASKGKLSGYSTTVPVVEVDDVRTVTFQHFRYVYEEAEKRFVPGAVALGRTYEDIHEETCGLSDSEARHRINTVGPNAVDVEMPSLPVSIAQEFFSLFYIYQIMCYYVWYYFTYWNMGIVMTTVVLGAAVINIYTQRQIQSSIIEMTRYRTTVMVYRSGEWRELSSPELAPGDLVRVPEDWTAPCDMAIVKGTTVCDESMLTGESMPVQKFPIPERSTEVYDPEKGSKKHTLFAGTRVLSSGRNEEILAIVQTTGARTTKGQMIQSILFPIPMRFKYNEHLKVLIALLLVYAVVASILVINFLLSNGNLSNHYAAFVYAIFMLSCVISPLLPVVITVGQVNASKRLEKQGIFSLNVQRITLCGKVRIFCFDKTGTLTKQGLDFLGVQAVKDSTFSPMVNNVLDAPSSEELLYALTTCHSLGSLDDRLVGNEVEVRMFTSTGWGLVEKENEVPYVKSNVDPGLELEYIKRYDFDHHRMSMTVVVRNRRSGKYYVFCKGSYERMQQLSLPASVPHDYKSVADRLAKDGCYVLGLSYRELPRDWTHAEVVDFASDRDAVDESLSLLGLILFRNELKEDTSDAIAKLKGGDIRTVMITGDNAMCGCYIARESGMVARTSRVILGEMVSSESEVKTLLWRDVDSEEKFDLLGVKHVIDQGEDVELALTGPAFDYLVSIDEIKELLLHIRIFSRMTPDGKVECVKLHMETGAITGMCGDGGNDCGALRFAHAGVALSDAEASVVSPFTSRDKSIQSVVDLCREGRCSVATSFASVKFLIMYGLIGSVVRMLMYYNAINLSQWCWILVEGFMLVGGSYVITLSKPLNELKASRPTSSLIGPTTLISILGQEAINLIYLSASLSMMSNQVWFCPFSPKNVDISKWWLMSDNHLATVLFFSVISQQHIAAWVFSFGSKYRQAIWRNYRLLAFFAVVGAFDLYMLLGEPSVIMDRFRISSSTNVVGLPDIPMPHSFRVKLLGMIVANIVTCILFESVVVLGPVRSYFRKKYHVDAIRMKK</sequence>
<proteinExistence type="predicted"/>